<feature type="region of interest" description="Disordered" evidence="1">
    <location>
        <begin position="49"/>
        <end position="85"/>
    </location>
</feature>
<dbReference type="VEuPathDB" id="TrichDB:TRFO_09184"/>
<evidence type="ECO:0000256" key="1">
    <source>
        <dbReference type="SAM" id="MobiDB-lite"/>
    </source>
</evidence>
<sequence>MFRPSTNRRVNMPEFSLNQSAPIHPQAYIQSTTINFSPQKNQNVIRVSKKRSNKKKSNFVDSSFPTQFYPAQTAPQPPKESNQNSYNRYHRFSRSYSGRKAPHFRAAEQIRGFMTHFNALEQIIRDFLKNNIYFNNFAGKWKSFKDASELFTETASVHFSSNYDNDNNFVPRPIPKTSPIFNSSNQIIDSWSLFLDAANEINEENENYYILLNEDFENVLDLIQMTRNSLPALRFRTDVACIKLDAFQNHIVALNEEIIDSLKNGIQIDEKRLHQQISFLNREVFEIFTKALKHSSVNLAVKIKMRTDLSSALGTIEESIRISAKTGEFIRAMNNEIYSTNRELKRIFSLMNYPYNIELSDNTAKENSN</sequence>
<feature type="compositionally biased region" description="Polar residues" evidence="1">
    <location>
        <begin position="59"/>
        <end position="85"/>
    </location>
</feature>
<reference evidence="2" key="1">
    <citation type="submission" date="2016-10" db="EMBL/GenBank/DDBJ databases">
        <authorList>
            <person name="Benchimol M."/>
            <person name="Almeida L.G."/>
            <person name="Vasconcelos A.T."/>
            <person name="Perreira-Neves A."/>
            <person name="Rosa I.A."/>
            <person name="Tasca T."/>
            <person name="Bogo M.R."/>
            <person name="de Souza W."/>
        </authorList>
    </citation>
    <scope>NUCLEOTIDE SEQUENCE [LARGE SCALE GENOMIC DNA]</scope>
    <source>
        <strain evidence="2">K</strain>
    </source>
</reference>
<organism evidence="2 3">
    <name type="scientific">Tritrichomonas foetus</name>
    <dbReference type="NCBI Taxonomy" id="1144522"/>
    <lineage>
        <taxon>Eukaryota</taxon>
        <taxon>Metamonada</taxon>
        <taxon>Parabasalia</taxon>
        <taxon>Tritrichomonadida</taxon>
        <taxon>Tritrichomonadidae</taxon>
        <taxon>Tritrichomonas</taxon>
    </lineage>
</organism>
<gene>
    <name evidence="2" type="ORF">TRFO_09184</name>
</gene>
<evidence type="ECO:0000313" key="3">
    <source>
        <dbReference type="Proteomes" id="UP000179807"/>
    </source>
</evidence>
<proteinExistence type="predicted"/>
<name>A0A1J4JKD5_9EUKA</name>
<dbReference type="Proteomes" id="UP000179807">
    <property type="component" value="Unassembled WGS sequence"/>
</dbReference>
<accession>A0A1J4JKD5</accession>
<dbReference type="GeneID" id="94829423"/>
<protein>
    <submittedName>
        <fullName evidence="2">Uncharacterized protein</fullName>
    </submittedName>
</protein>
<dbReference type="EMBL" id="MLAK01001082">
    <property type="protein sequence ID" value="OHS98003.1"/>
    <property type="molecule type" value="Genomic_DNA"/>
</dbReference>
<comment type="caution">
    <text evidence="2">The sequence shown here is derived from an EMBL/GenBank/DDBJ whole genome shotgun (WGS) entry which is preliminary data.</text>
</comment>
<keyword evidence="3" id="KW-1185">Reference proteome</keyword>
<evidence type="ECO:0000313" key="2">
    <source>
        <dbReference type="EMBL" id="OHS98003.1"/>
    </source>
</evidence>
<dbReference type="RefSeq" id="XP_068351140.1">
    <property type="nucleotide sequence ID" value="XM_068494719.1"/>
</dbReference>
<dbReference type="AlphaFoldDB" id="A0A1J4JKD5"/>